<dbReference type="AlphaFoldDB" id="A0AAV3Q263"/>
<sequence length="112" mass="13106">MVHWTLNLVFQSFEIAHANLWIQIHGIPGEYFSESNVRRMARVAGEIVVLDWYSNSAQALHYVRVKLRIPLAAPLVSGIFIRTLENTLIWVSFRYENIFRDCYHCGTILREL</sequence>
<dbReference type="EMBL" id="BAABME010003194">
    <property type="protein sequence ID" value="GAA0157824.1"/>
    <property type="molecule type" value="Genomic_DNA"/>
</dbReference>
<organism evidence="1 2">
    <name type="scientific">Lithospermum erythrorhizon</name>
    <name type="common">Purple gromwell</name>
    <name type="synonym">Lithospermum officinale var. erythrorhizon</name>
    <dbReference type="NCBI Taxonomy" id="34254"/>
    <lineage>
        <taxon>Eukaryota</taxon>
        <taxon>Viridiplantae</taxon>
        <taxon>Streptophyta</taxon>
        <taxon>Embryophyta</taxon>
        <taxon>Tracheophyta</taxon>
        <taxon>Spermatophyta</taxon>
        <taxon>Magnoliopsida</taxon>
        <taxon>eudicotyledons</taxon>
        <taxon>Gunneridae</taxon>
        <taxon>Pentapetalae</taxon>
        <taxon>asterids</taxon>
        <taxon>lamiids</taxon>
        <taxon>Boraginales</taxon>
        <taxon>Boraginaceae</taxon>
        <taxon>Boraginoideae</taxon>
        <taxon>Lithospermeae</taxon>
        <taxon>Lithospermum</taxon>
    </lineage>
</organism>
<evidence type="ECO:0008006" key="3">
    <source>
        <dbReference type="Google" id="ProtNLM"/>
    </source>
</evidence>
<protein>
    <recommendedName>
        <fullName evidence="3">DUF4283 domain-containing protein</fullName>
    </recommendedName>
</protein>
<proteinExistence type="predicted"/>
<dbReference type="PANTHER" id="PTHR31286">
    <property type="entry name" value="GLYCINE-RICH CELL WALL STRUCTURAL PROTEIN 1.8-LIKE"/>
    <property type="match status" value="1"/>
</dbReference>
<dbReference type="PANTHER" id="PTHR31286:SF178">
    <property type="entry name" value="DUF4283 DOMAIN-CONTAINING PROTEIN"/>
    <property type="match status" value="1"/>
</dbReference>
<dbReference type="Proteomes" id="UP001454036">
    <property type="component" value="Unassembled WGS sequence"/>
</dbReference>
<keyword evidence="2" id="KW-1185">Reference proteome</keyword>
<evidence type="ECO:0000313" key="1">
    <source>
        <dbReference type="EMBL" id="GAA0157824.1"/>
    </source>
</evidence>
<reference evidence="1 2" key="1">
    <citation type="submission" date="2024-01" db="EMBL/GenBank/DDBJ databases">
        <title>The complete chloroplast genome sequence of Lithospermum erythrorhizon: insights into the phylogenetic relationship among Boraginaceae species and the maternal lineages of purple gromwells.</title>
        <authorList>
            <person name="Okada T."/>
            <person name="Watanabe K."/>
        </authorList>
    </citation>
    <scope>NUCLEOTIDE SEQUENCE [LARGE SCALE GENOMIC DNA]</scope>
</reference>
<evidence type="ECO:0000313" key="2">
    <source>
        <dbReference type="Proteomes" id="UP001454036"/>
    </source>
</evidence>
<comment type="caution">
    <text evidence="1">The sequence shown here is derived from an EMBL/GenBank/DDBJ whole genome shotgun (WGS) entry which is preliminary data.</text>
</comment>
<gene>
    <name evidence="1" type="ORF">LIER_15007</name>
</gene>
<accession>A0AAV3Q263</accession>
<dbReference type="InterPro" id="IPR040256">
    <property type="entry name" value="At4g02000-like"/>
</dbReference>
<name>A0AAV3Q263_LITER</name>